<organism evidence="1 2">
    <name type="scientific">Gemmata palustris</name>
    <dbReference type="NCBI Taxonomy" id="2822762"/>
    <lineage>
        <taxon>Bacteria</taxon>
        <taxon>Pseudomonadati</taxon>
        <taxon>Planctomycetota</taxon>
        <taxon>Planctomycetia</taxon>
        <taxon>Gemmatales</taxon>
        <taxon>Gemmataceae</taxon>
        <taxon>Gemmata</taxon>
    </lineage>
</organism>
<keyword evidence="2" id="KW-1185">Reference proteome</keyword>
<evidence type="ECO:0000313" key="1">
    <source>
        <dbReference type="EMBL" id="MBP3959578.1"/>
    </source>
</evidence>
<sequence length="133" mass="14448">MDLFIDYPDGNVNFPSEQQIEKDTPEAVKAKLREHLDKWPDDLNAGTSGINNHNPLALLSGHGGATPAAFGAVAPTGWYPTKPGRQFHDRRDDVAPVSRAEFLVLVEQVRARGCDVDEMAAIVVKLTTGKGAR</sequence>
<evidence type="ECO:0000313" key="2">
    <source>
        <dbReference type="Proteomes" id="UP000676565"/>
    </source>
</evidence>
<accession>A0ABS5C352</accession>
<reference evidence="1 2" key="1">
    <citation type="submission" date="2021-04" db="EMBL/GenBank/DDBJ databases">
        <authorList>
            <person name="Ivanova A."/>
        </authorList>
    </citation>
    <scope>NUCLEOTIDE SEQUENCE [LARGE SCALE GENOMIC DNA]</scope>
    <source>
        <strain evidence="1 2">G18</strain>
    </source>
</reference>
<protein>
    <submittedName>
        <fullName evidence="1">Uncharacterized protein</fullName>
    </submittedName>
</protein>
<dbReference type="EMBL" id="JAGKQQ010000001">
    <property type="protein sequence ID" value="MBP3959578.1"/>
    <property type="molecule type" value="Genomic_DNA"/>
</dbReference>
<dbReference type="RefSeq" id="WP_210660279.1">
    <property type="nucleotide sequence ID" value="NZ_JAGKQQ010000001.1"/>
</dbReference>
<gene>
    <name evidence="1" type="ORF">J8F10_30405</name>
</gene>
<name>A0ABS5C352_9BACT</name>
<comment type="caution">
    <text evidence="1">The sequence shown here is derived from an EMBL/GenBank/DDBJ whole genome shotgun (WGS) entry which is preliminary data.</text>
</comment>
<dbReference type="Proteomes" id="UP000676565">
    <property type="component" value="Unassembled WGS sequence"/>
</dbReference>
<proteinExistence type="predicted"/>